<dbReference type="Proteomes" id="UP001324115">
    <property type="component" value="Unassembled WGS sequence"/>
</dbReference>
<dbReference type="FunFam" id="3.40.50.10140:FF:000007">
    <property type="entry name" value="Disease resistance protein (TIR-NBS-LRR class)"/>
    <property type="match status" value="1"/>
</dbReference>
<dbReference type="InterPro" id="IPR032675">
    <property type="entry name" value="LRR_dom_sf"/>
</dbReference>
<keyword evidence="6" id="KW-0520">NAD</keyword>
<dbReference type="GO" id="GO:0043531">
    <property type="term" value="F:ADP binding"/>
    <property type="evidence" value="ECO:0007669"/>
    <property type="project" value="InterPro"/>
</dbReference>
<evidence type="ECO:0000259" key="8">
    <source>
        <dbReference type="PROSITE" id="PS50104"/>
    </source>
</evidence>
<dbReference type="GO" id="GO:0007165">
    <property type="term" value="P:signal transduction"/>
    <property type="evidence" value="ECO:0007669"/>
    <property type="project" value="InterPro"/>
</dbReference>
<comment type="catalytic activity">
    <reaction evidence="7">
        <text>NAD(+) + H2O = ADP-D-ribose + nicotinamide + H(+)</text>
        <dbReference type="Rhea" id="RHEA:16301"/>
        <dbReference type="ChEBI" id="CHEBI:15377"/>
        <dbReference type="ChEBI" id="CHEBI:15378"/>
        <dbReference type="ChEBI" id="CHEBI:17154"/>
        <dbReference type="ChEBI" id="CHEBI:57540"/>
        <dbReference type="ChEBI" id="CHEBI:57967"/>
        <dbReference type="EC" id="3.2.2.6"/>
    </reaction>
    <physiologicalReaction direction="left-to-right" evidence="7">
        <dbReference type="Rhea" id="RHEA:16302"/>
    </physiologicalReaction>
</comment>
<evidence type="ECO:0000256" key="4">
    <source>
        <dbReference type="ARBA" id="ARBA00022801"/>
    </source>
</evidence>
<dbReference type="InterPro" id="IPR035897">
    <property type="entry name" value="Toll_tir_struct_dom_sf"/>
</dbReference>
<dbReference type="InterPro" id="IPR000157">
    <property type="entry name" value="TIR_dom"/>
</dbReference>
<evidence type="ECO:0000313" key="10">
    <source>
        <dbReference type="Proteomes" id="UP001324115"/>
    </source>
</evidence>
<dbReference type="InterPro" id="IPR058192">
    <property type="entry name" value="WHD_ROQ1-like"/>
</dbReference>
<feature type="domain" description="TIR" evidence="8">
    <location>
        <begin position="19"/>
        <end position="185"/>
    </location>
</feature>
<keyword evidence="4" id="KW-0378">Hydrolase</keyword>
<proteinExistence type="predicted"/>
<evidence type="ECO:0000256" key="2">
    <source>
        <dbReference type="ARBA" id="ARBA00022614"/>
    </source>
</evidence>
<dbReference type="Pfam" id="PF23282">
    <property type="entry name" value="WHD_ROQ1"/>
    <property type="match status" value="1"/>
</dbReference>
<dbReference type="EC" id="3.2.2.6" evidence="1"/>
<keyword evidence="10" id="KW-1185">Reference proteome</keyword>
<dbReference type="Gene3D" id="1.10.8.430">
    <property type="entry name" value="Helical domain of apoptotic protease-activating factors"/>
    <property type="match status" value="1"/>
</dbReference>
<dbReference type="GO" id="GO:0061809">
    <property type="term" value="F:NAD+ nucleosidase activity, cyclic ADP-ribose generating"/>
    <property type="evidence" value="ECO:0007669"/>
    <property type="project" value="UniProtKB-EC"/>
</dbReference>
<organism evidence="9 10">
    <name type="scientific">Quercus rubra</name>
    <name type="common">Northern red oak</name>
    <name type="synonym">Quercus borealis</name>
    <dbReference type="NCBI Taxonomy" id="3512"/>
    <lineage>
        <taxon>Eukaryota</taxon>
        <taxon>Viridiplantae</taxon>
        <taxon>Streptophyta</taxon>
        <taxon>Embryophyta</taxon>
        <taxon>Tracheophyta</taxon>
        <taxon>Spermatophyta</taxon>
        <taxon>Magnoliopsida</taxon>
        <taxon>eudicotyledons</taxon>
        <taxon>Gunneridae</taxon>
        <taxon>Pentapetalae</taxon>
        <taxon>rosids</taxon>
        <taxon>fabids</taxon>
        <taxon>Fagales</taxon>
        <taxon>Fagaceae</taxon>
        <taxon>Quercus</taxon>
    </lineage>
</organism>
<dbReference type="InterPro" id="IPR044974">
    <property type="entry name" value="Disease_R_plants"/>
</dbReference>
<keyword evidence="2" id="KW-0433">Leucine-rich repeat</keyword>
<keyword evidence="3" id="KW-0677">Repeat</keyword>
<dbReference type="AlphaFoldDB" id="A0AAN7E8J5"/>
<dbReference type="PROSITE" id="PS50104">
    <property type="entry name" value="TIR"/>
    <property type="match status" value="1"/>
</dbReference>
<dbReference type="SUPFAM" id="SSF52540">
    <property type="entry name" value="P-loop containing nucleoside triphosphate hydrolases"/>
    <property type="match status" value="1"/>
</dbReference>
<dbReference type="InterPro" id="IPR045344">
    <property type="entry name" value="C-JID"/>
</dbReference>
<gene>
    <name evidence="9" type="ORF">RGQ29_006935</name>
</gene>
<dbReference type="Gene3D" id="3.40.50.10140">
    <property type="entry name" value="Toll/interleukin-1 receptor homology (TIR) domain"/>
    <property type="match status" value="1"/>
</dbReference>
<evidence type="ECO:0000256" key="5">
    <source>
        <dbReference type="ARBA" id="ARBA00022821"/>
    </source>
</evidence>
<evidence type="ECO:0000313" key="9">
    <source>
        <dbReference type="EMBL" id="KAK4565076.1"/>
    </source>
</evidence>
<dbReference type="SUPFAM" id="SSF52200">
    <property type="entry name" value="Toll/Interleukin receptor TIR domain"/>
    <property type="match status" value="1"/>
</dbReference>
<keyword evidence="5" id="KW-0611">Plant defense</keyword>
<dbReference type="InterPro" id="IPR042197">
    <property type="entry name" value="Apaf_helical"/>
</dbReference>
<dbReference type="EMBL" id="JAXUIC010000011">
    <property type="protein sequence ID" value="KAK4565076.1"/>
    <property type="molecule type" value="Genomic_DNA"/>
</dbReference>
<dbReference type="SUPFAM" id="SSF46785">
    <property type="entry name" value="Winged helix' DNA-binding domain"/>
    <property type="match status" value="1"/>
</dbReference>
<protein>
    <recommendedName>
        <fullName evidence="1">ADP-ribosyl cyclase/cyclic ADP-ribose hydrolase</fullName>
        <ecNumber evidence="1">3.2.2.6</ecNumber>
    </recommendedName>
</protein>
<dbReference type="GO" id="GO:0006952">
    <property type="term" value="P:defense response"/>
    <property type="evidence" value="ECO:0007669"/>
    <property type="project" value="UniProtKB-KW"/>
</dbReference>
<dbReference type="PANTHER" id="PTHR11017">
    <property type="entry name" value="LEUCINE-RICH REPEAT-CONTAINING PROTEIN"/>
    <property type="match status" value="1"/>
</dbReference>
<comment type="caution">
    <text evidence="9">The sequence shown here is derived from an EMBL/GenBank/DDBJ whole genome shotgun (WGS) entry which is preliminary data.</text>
</comment>
<sequence>MAAFLTDEGDSFSSSTHKGDYDVFLSFRGEDTRHGFTGYLYQALCDEGFKTFIDNKDLQKGEEISVELIKAIKSSMISIIIFSQNYAFSTWCLEELTKILECKKNGQKVLPVYYKVDPSKVRKQEGSFGLALTTHEKKFENNIEKVLRWRVALYEAASLSGWLYEDGSPEYELIQEIIRVVSSTKLNRTKLFVAKYPIGVDSRAKVVERLLNIKSNDVRVVGIHGLGGIGKTTIAKAVYNRVANQFEGSSFLMNIRENSRTDCSIIKLQEQLLSEILGSKEFKVHSTSKRTNVIKERLSCKKIFLILDDVDKLGQIENFLGKCDWLANGSRVIITTRDKHVLTTLGNDSLIYKVVQLDRHEAFQLFSMHAFNKNEPEANYLLLTNQFIRYANGLPLALQIIGSDLRGRSIREWESELEKYKNIPNKEIQNILKVSFEGLDKNEQDIFLDIACFFQGLSKNYVMDILAACNLYPDSGISKLIDKCFISAGFDNLWMHDLLQQMGRDIVQQESNVPGNRTRLWCYDDALEVLTENMGSDKIQGIMLCFHKPITVTLAPKAFKRMRNLKFLIVHNVHICEELKYLPNGLRLLQLPNYPFPLPSNFCPQKLVTLKMPHSRIRLEKLFKQEFQFQNLKSINLCRCESITKLPNLCTPNLENLDLSFCKNLVECHESIGFLDKLQELLLSSCEKLQNFPSHLTWKSLDTLDISSCSRLDFFSFLFAEWCLTWAMDIIRVHGLYSYCYENVVDLEDVVYKLPPTEILFIYTSKSRPWCEYNTFPKSYAFLDLSNVQNLDLSNVGNLIELDFLMKSDYFLVLECLYLNEINIITIPESIIKFTRLETLGIRCCKYLLEIPRLPRSIRRVYILNSHSLLPQSSNRLFSQFGEFWQSRYEYELIVPGSEIPKWFNHQSVGNSISFWVGRDCDYLKFCYCVVLEPKWHDTVHVSLKFNGIKFINLIPYRFKRITDMTCNHVWFLKLYESPIDSKDLNQFERNRVEVEFGAAVSHILRCGVHAECICPLVQELSTDTLPPTPIPAFPICSISMETTYTDSDSPSEGSHDDECDSS</sequence>
<evidence type="ECO:0000256" key="1">
    <source>
        <dbReference type="ARBA" id="ARBA00011982"/>
    </source>
</evidence>
<reference evidence="9 10" key="1">
    <citation type="journal article" date="2023" name="G3 (Bethesda)">
        <title>A haplotype-resolved chromosome-scale genome for Quercus rubra L. provides insights into the genetics of adaptive traits for red oak species.</title>
        <authorList>
            <person name="Kapoor B."/>
            <person name="Jenkins J."/>
            <person name="Schmutz J."/>
            <person name="Zhebentyayeva T."/>
            <person name="Kuelheim C."/>
            <person name="Coggeshall M."/>
            <person name="Heim C."/>
            <person name="Lasky J.R."/>
            <person name="Leites L."/>
            <person name="Islam-Faridi N."/>
            <person name="Romero-Severson J."/>
            <person name="DeLeo V.L."/>
            <person name="Lucas S.M."/>
            <person name="Lazic D."/>
            <person name="Gailing O."/>
            <person name="Carlson J."/>
            <person name="Staton M."/>
        </authorList>
    </citation>
    <scope>NUCLEOTIDE SEQUENCE [LARGE SCALE GENOMIC DNA]</scope>
    <source>
        <strain evidence="9">Pseudo-F2</strain>
    </source>
</reference>
<dbReference type="InterPro" id="IPR036390">
    <property type="entry name" value="WH_DNA-bd_sf"/>
</dbReference>
<name>A0AAN7E8J5_QUERU</name>
<evidence type="ECO:0000256" key="6">
    <source>
        <dbReference type="ARBA" id="ARBA00023027"/>
    </source>
</evidence>
<dbReference type="SMART" id="SM00255">
    <property type="entry name" value="TIR"/>
    <property type="match status" value="1"/>
</dbReference>
<dbReference type="InterPro" id="IPR027417">
    <property type="entry name" value="P-loop_NTPase"/>
</dbReference>
<evidence type="ECO:0000256" key="7">
    <source>
        <dbReference type="ARBA" id="ARBA00047304"/>
    </source>
</evidence>
<evidence type="ECO:0000256" key="3">
    <source>
        <dbReference type="ARBA" id="ARBA00022737"/>
    </source>
</evidence>
<dbReference type="PANTHER" id="PTHR11017:SF568">
    <property type="entry name" value="ADP-RIBOSYL CYCLASE_CYCLIC ADP-RIBOSE HYDROLASE"/>
    <property type="match status" value="1"/>
</dbReference>
<dbReference type="Pfam" id="PF01582">
    <property type="entry name" value="TIR"/>
    <property type="match status" value="1"/>
</dbReference>
<dbReference type="Pfam" id="PF20160">
    <property type="entry name" value="C-JID"/>
    <property type="match status" value="1"/>
</dbReference>
<dbReference type="Gene3D" id="3.80.10.10">
    <property type="entry name" value="Ribonuclease Inhibitor"/>
    <property type="match status" value="2"/>
</dbReference>
<dbReference type="SUPFAM" id="SSF52058">
    <property type="entry name" value="L domain-like"/>
    <property type="match status" value="1"/>
</dbReference>
<dbReference type="Pfam" id="PF00931">
    <property type="entry name" value="NB-ARC"/>
    <property type="match status" value="1"/>
</dbReference>
<dbReference type="PRINTS" id="PR00364">
    <property type="entry name" value="DISEASERSIST"/>
</dbReference>
<dbReference type="Gene3D" id="3.40.50.300">
    <property type="entry name" value="P-loop containing nucleotide triphosphate hydrolases"/>
    <property type="match status" value="1"/>
</dbReference>
<accession>A0AAN7E8J5</accession>
<dbReference type="InterPro" id="IPR002182">
    <property type="entry name" value="NB-ARC"/>
</dbReference>